<evidence type="ECO:0000313" key="2">
    <source>
        <dbReference type="Proteomes" id="UP000829476"/>
    </source>
</evidence>
<reference evidence="1 2" key="1">
    <citation type="journal article" date="2018" name="Int. J. Syst. Evol. Microbiol.">
        <title>Zhouia spongiae sp. nov., isolated from a marine sponge.</title>
        <authorList>
            <person name="Zhuang L."/>
            <person name="Lin B."/>
            <person name="Qin F."/>
            <person name="Luo L."/>
        </authorList>
    </citation>
    <scope>NUCLEOTIDE SEQUENCE [LARGE SCALE GENOMIC DNA]</scope>
    <source>
        <strain evidence="1 2">HN-Y44</strain>
    </source>
</reference>
<proteinExistence type="predicted"/>
<organism evidence="1 2">
    <name type="scientific">Zhouia spongiae</name>
    <dbReference type="NCBI Taxonomy" id="2202721"/>
    <lineage>
        <taxon>Bacteria</taxon>
        <taxon>Pseudomonadati</taxon>
        <taxon>Bacteroidota</taxon>
        <taxon>Flavobacteriia</taxon>
        <taxon>Flavobacteriales</taxon>
        <taxon>Flavobacteriaceae</taxon>
        <taxon>Zhouia</taxon>
    </lineage>
</organism>
<dbReference type="EMBL" id="CP094326">
    <property type="protein sequence ID" value="UNY99968.1"/>
    <property type="molecule type" value="Genomic_DNA"/>
</dbReference>
<dbReference type="Proteomes" id="UP000829476">
    <property type="component" value="Chromosome"/>
</dbReference>
<evidence type="ECO:0000313" key="1">
    <source>
        <dbReference type="EMBL" id="UNY99968.1"/>
    </source>
</evidence>
<keyword evidence="2" id="KW-1185">Reference proteome</keyword>
<accession>A0ABY3YQG6</accession>
<dbReference type="RefSeq" id="WP_242938336.1">
    <property type="nucleotide sequence ID" value="NZ_CP094326.1"/>
</dbReference>
<name>A0ABY3YQG6_9FLAO</name>
<protein>
    <submittedName>
        <fullName evidence="1">Uncharacterized protein</fullName>
    </submittedName>
</protein>
<gene>
    <name evidence="1" type="ORF">MQE36_06370</name>
</gene>
<sequence length="100" mass="11307">MEGKKYAFLFLFIFTAFLAAPSVISIIKSDADTSVFFSVAEEENKSSNSVAEKDYVFSHHNFSNYFLSDNKKDNADFAYIDNYYPSIIVNKHCPPPETGV</sequence>